<evidence type="ECO:0000313" key="2">
    <source>
        <dbReference type="EMBL" id="CAK0849411.1"/>
    </source>
</evidence>
<organism evidence="2 3">
    <name type="scientific">Prorocentrum cordatum</name>
    <dbReference type="NCBI Taxonomy" id="2364126"/>
    <lineage>
        <taxon>Eukaryota</taxon>
        <taxon>Sar</taxon>
        <taxon>Alveolata</taxon>
        <taxon>Dinophyceae</taxon>
        <taxon>Prorocentrales</taxon>
        <taxon>Prorocentraceae</taxon>
        <taxon>Prorocentrum</taxon>
    </lineage>
</organism>
<dbReference type="Proteomes" id="UP001189429">
    <property type="component" value="Unassembled WGS sequence"/>
</dbReference>
<reference evidence="2" key="1">
    <citation type="submission" date="2023-10" db="EMBL/GenBank/DDBJ databases">
        <authorList>
            <person name="Chen Y."/>
            <person name="Shah S."/>
            <person name="Dougan E. K."/>
            <person name="Thang M."/>
            <person name="Chan C."/>
        </authorList>
    </citation>
    <scope>NUCLEOTIDE SEQUENCE [LARGE SCALE GENOMIC DNA]</scope>
</reference>
<feature type="region of interest" description="Disordered" evidence="1">
    <location>
        <begin position="117"/>
        <end position="153"/>
    </location>
</feature>
<proteinExistence type="predicted"/>
<feature type="compositionally biased region" description="Basic and acidic residues" evidence="1">
    <location>
        <begin position="255"/>
        <end position="266"/>
    </location>
</feature>
<protein>
    <submittedName>
        <fullName evidence="2">Uncharacterized protein</fullName>
    </submittedName>
</protein>
<keyword evidence="3" id="KW-1185">Reference proteome</keyword>
<dbReference type="EMBL" id="CAUYUJ010015059">
    <property type="protein sequence ID" value="CAK0849411.1"/>
    <property type="molecule type" value="Genomic_DNA"/>
</dbReference>
<feature type="compositionally biased region" description="Basic and acidic residues" evidence="1">
    <location>
        <begin position="211"/>
        <end position="235"/>
    </location>
</feature>
<evidence type="ECO:0000313" key="3">
    <source>
        <dbReference type="Proteomes" id="UP001189429"/>
    </source>
</evidence>
<comment type="caution">
    <text evidence="2">The sequence shown here is derived from an EMBL/GenBank/DDBJ whole genome shotgun (WGS) entry which is preliminary data.</text>
</comment>
<feature type="compositionally biased region" description="Basic and acidic residues" evidence="1">
    <location>
        <begin position="274"/>
        <end position="291"/>
    </location>
</feature>
<evidence type="ECO:0000256" key="1">
    <source>
        <dbReference type="SAM" id="MobiDB-lite"/>
    </source>
</evidence>
<name>A0ABN9TTA0_9DINO</name>
<feature type="compositionally biased region" description="Basic and acidic residues" evidence="1">
    <location>
        <begin position="15"/>
        <end position="30"/>
    </location>
</feature>
<feature type="region of interest" description="Disordered" evidence="1">
    <location>
        <begin position="192"/>
        <end position="362"/>
    </location>
</feature>
<accession>A0ABN9TTA0</accession>
<feature type="region of interest" description="Disordered" evidence="1">
    <location>
        <begin position="1"/>
        <end position="63"/>
    </location>
</feature>
<gene>
    <name evidence="2" type="ORF">PCOR1329_LOCUS42101</name>
</gene>
<feature type="compositionally biased region" description="Basic and acidic residues" evidence="1">
    <location>
        <begin position="333"/>
        <end position="362"/>
    </location>
</feature>
<sequence>MHRALLAKSEQASTGRDKSAPLAPAKKDTVNDSLGGACNGADVSGGSSADWPPAGSGAPRLPPATVGAARAILVAGQFEPSDVLDEDEAVDAEGVSAIPALPQAVGARRVDDDALGGARASEDVPGAGDARAPLGTQHQHHEPSDVQAGWTGGVGRRACDRTGTWGDGGSQDRHVHFMEDGSELWQWGLEEIGRDGGPKAPSARQPTTAVKEAESERDSADANEYELHEPMKTTFDDYGDDQQSGVARDGLQDSDVGHDAVQESARRTVSVDVGVRHGAHDAEPHGDHQQRGPEQPGAQSNEHSQHEEDEQDGQEQEGFQRGPHSRAPPAAARDGRHQPDSARALQRDQDLAESEERNAERGPLLDRLRRAWAATVASEGVEGDGARQRQQTFSVTDAVFCYPRGGRLRLTPNGIAPLRPGVRLLHATVLRFNERSGNYIVCYDNASKNDFEDTEADPFEGNHLPGNPPPDYADGTRLSVFLREAGGFVCRVVHRKLTELGAARPQHSQLPISACYRLKDPADPDSKVNIFLNEFNHARCHGGLPAADYDEEVRRYKVFAKAKYSFIYTITGRRADALEGPVPRVADENGRELFFWSDMQSLISEDDDRMASHNFLQAGAARHR</sequence>